<dbReference type="STRING" id="1314674.A0A0D7BH39"/>
<comment type="similarity">
    <text evidence="1">Belongs to the peptidase C2 family. PalB/RIM13 subfamily.</text>
</comment>
<dbReference type="SMART" id="SM00720">
    <property type="entry name" value="calpain_III"/>
    <property type="match status" value="1"/>
</dbReference>
<dbReference type="Pfam" id="PF04212">
    <property type="entry name" value="MIT"/>
    <property type="match status" value="1"/>
</dbReference>
<proteinExistence type="inferred from homology"/>
<name>A0A0D7BH39_9AGAR</name>
<evidence type="ECO:0000256" key="1">
    <source>
        <dbReference type="ARBA" id="ARBA00010193"/>
    </source>
</evidence>
<sequence length="796" mass="88418">MSNDIQEAESNYSAATKAELARNYDVALRLYIKSAEIFLHLSRANEKDKPKWKARAGLALERAEKVKDYARAYTSKQARTSTAVAVAAVGVDRFSSREQSYVLHKSSTVNDELYALWDDPRSTSTDIGSLPSLSPEQEKHGALWRRPQVASSPNIQCRSRDILQHTVTDCSVCASISLCMEHAERFGSSLLEDSVHYDPQTGRCDVKLHVNGGQRRIAINDELPHDPTNNDLLCMTCRPPDSDLPLAWPSLLEKAYMKLMGGYDFPGSNSCIDLHALVGWIPEQIEIRSGFERERTWNRLHVGFQTGQCLFTLGTGPQSTIKWGCTRLLTSHSYAVIDVLDDGNDRSLTILDSWTPSDARDEQSRILKIPWSDVVAIFDTICISWDPELWKTHIDLHCQWEKREGTTGSTCDLRARFSFREDAGDGAVVWILLTRHLSDTQDPSHFIALNVVAQDDSPLTAAPPIAIREDREGAYTNSPHILIKRRIYRDHPEGILNILASYDGPSKDPRFTLTIYTPNTVSVDWETAFVRPPFASVLEDKLTQKTAGGNPEYSTFMLNPQYLVRIPATTARGKVELSLTLETEKDLPVNVLLAWSKGERIFDLSEKDLVASSGPYRYGLARLIIALNPGIYVAVVSAFEPFRTGSFTLSGLCSSKFEMTKMLQEGSGMYSKVVKGSWTSTTAMGGPSFQQYFRNPIFVMDCPAPNTQVKVRLQLLKPRAGCPLNVAVFRMGSADKLATSGAYDDAGSGVVTPGVTLAKGKYWIIPSMYSPGVQADFQLIVYTSGLETTIVPKESI</sequence>
<evidence type="ECO:0000256" key="5">
    <source>
        <dbReference type="PROSITE-ProRule" id="PRU00239"/>
    </source>
</evidence>
<evidence type="ECO:0000256" key="3">
    <source>
        <dbReference type="ARBA" id="ARBA00022801"/>
    </source>
</evidence>
<dbReference type="PANTHER" id="PTHR46143:SF1">
    <property type="entry name" value="CALPAIN-7"/>
    <property type="match status" value="1"/>
</dbReference>
<evidence type="ECO:0000313" key="8">
    <source>
        <dbReference type="Proteomes" id="UP000054007"/>
    </source>
</evidence>
<accession>A0A0D7BH39</accession>
<organism evidence="7 8">
    <name type="scientific">Cylindrobasidium torrendii FP15055 ss-10</name>
    <dbReference type="NCBI Taxonomy" id="1314674"/>
    <lineage>
        <taxon>Eukaryota</taxon>
        <taxon>Fungi</taxon>
        <taxon>Dikarya</taxon>
        <taxon>Basidiomycota</taxon>
        <taxon>Agaricomycotina</taxon>
        <taxon>Agaricomycetes</taxon>
        <taxon>Agaricomycetidae</taxon>
        <taxon>Agaricales</taxon>
        <taxon>Marasmiineae</taxon>
        <taxon>Physalacriaceae</taxon>
        <taxon>Cylindrobasidium</taxon>
    </lineage>
</organism>
<comment type="caution">
    <text evidence="5">Lacks conserved residue(s) required for the propagation of feature annotation.</text>
</comment>
<reference evidence="7 8" key="1">
    <citation type="journal article" date="2015" name="Fungal Genet. Biol.">
        <title>Evolution of novel wood decay mechanisms in Agaricales revealed by the genome sequences of Fistulina hepatica and Cylindrobasidium torrendii.</title>
        <authorList>
            <person name="Floudas D."/>
            <person name="Held B.W."/>
            <person name="Riley R."/>
            <person name="Nagy L.G."/>
            <person name="Koehler G."/>
            <person name="Ransdell A.S."/>
            <person name="Younus H."/>
            <person name="Chow J."/>
            <person name="Chiniquy J."/>
            <person name="Lipzen A."/>
            <person name="Tritt A."/>
            <person name="Sun H."/>
            <person name="Haridas S."/>
            <person name="LaButti K."/>
            <person name="Ohm R.A."/>
            <person name="Kues U."/>
            <person name="Blanchette R.A."/>
            <person name="Grigoriev I.V."/>
            <person name="Minto R.E."/>
            <person name="Hibbett D.S."/>
        </authorList>
    </citation>
    <scope>NUCLEOTIDE SEQUENCE [LARGE SCALE GENOMIC DNA]</scope>
    <source>
        <strain evidence="7 8">FP15055 ss-10</strain>
    </source>
</reference>
<dbReference type="OrthoDB" id="167576at2759"/>
<dbReference type="GO" id="GO:0006508">
    <property type="term" value="P:proteolysis"/>
    <property type="evidence" value="ECO:0007669"/>
    <property type="project" value="UniProtKB-KW"/>
</dbReference>
<keyword evidence="8" id="KW-1185">Reference proteome</keyword>
<dbReference type="Pfam" id="PF00648">
    <property type="entry name" value="Peptidase_C2"/>
    <property type="match status" value="1"/>
</dbReference>
<feature type="domain" description="Calpain catalytic" evidence="6">
    <location>
        <begin position="144"/>
        <end position="390"/>
    </location>
</feature>
<dbReference type="AlphaFoldDB" id="A0A0D7BH39"/>
<dbReference type="InterPro" id="IPR038765">
    <property type="entry name" value="Papain-like_cys_pep_sf"/>
</dbReference>
<gene>
    <name evidence="7" type="ORF">CYLTODRAFT_420351</name>
</gene>
<dbReference type="InterPro" id="IPR022683">
    <property type="entry name" value="Calpain_III"/>
</dbReference>
<dbReference type="InterPro" id="IPR007330">
    <property type="entry name" value="MIT_dom"/>
</dbReference>
<dbReference type="Gene3D" id="1.20.58.80">
    <property type="entry name" value="Phosphotransferase system, lactose/cellobiose-type IIA subunit"/>
    <property type="match status" value="1"/>
</dbReference>
<dbReference type="InterPro" id="IPR036213">
    <property type="entry name" value="Calpain_III_sf"/>
</dbReference>
<keyword evidence="3" id="KW-0378">Hydrolase</keyword>
<evidence type="ECO:0000313" key="7">
    <source>
        <dbReference type="EMBL" id="KIY69787.1"/>
    </source>
</evidence>
<evidence type="ECO:0000256" key="4">
    <source>
        <dbReference type="ARBA" id="ARBA00022807"/>
    </source>
</evidence>
<dbReference type="Gene3D" id="2.60.120.380">
    <property type="match status" value="2"/>
</dbReference>
<dbReference type="SMART" id="SM00230">
    <property type="entry name" value="CysPc"/>
    <property type="match status" value="1"/>
</dbReference>
<protein>
    <submittedName>
        <fullName evidence="7">Cysteine proteinase</fullName>
    </submittedName>
</protein>
<dbReference type="SUPFAM" id="SSF49758">
    <property type="entry name" value="Calpain large subunit, middle domain (domain III)"/>
    <property type="match status" value="2"/>
</dbReference>
<dbReference type="PANTHER" id="PTHR46143">
    <property type="entry name" value="CALPAIN-7"/>
    <property type="match status" value="1"/>
</dbReference>
<dbReference type="InterPro" id="IPR001300">
    <property type="entry name" value="Peptidase_C2_calpain_cat"/>
</dbReference>
<dbReference type="GO" id="GO:0004198">
    <property type="term" value="F:calcium-dependent cysteine-type endopeptidase activity"/>
    <property type="evidence" value="ECO:0007669"/>
    <property type="project" value="InterPro"/>
</dbReference>
<keyword evidence="4" id="KW-0788">Thiol protease</keyword>
<keyword evidence="2" id="KW-0645">Protease</keyword>
<dbReference type="InterPro" id="IPR036181">
    <property type="entry name" value="MIT_dom_sf"/>
</dbReference>
<dbReference type="EMBL" id="KN880478">
    <property type="protein sequence ID" value="KIY69787.1"/>
    <property type="molecule type" value="Genomic_DNA"/>
</dbReference>
<dbReference type="PROSITE" id="PS50203">
    <property type="entry name" value="CALPAIN_CAT"/>
    <property type="match status" value="1"/>
</dbReference>
<dbReference type="InterPro" id="IPR051297">
    <property type="entry name" value="PalB/RIM13"/>
</dbReference>
<dbReference type="SUPFAM" id="SSF54001">
    <property type="entry name" value="Cysteine proteinases"/>
    <property type="match status" value="1"/>
</dbReference>
<evidence type="ECO:0000256" key="2">
    <source>
        <dbReference type="ARBA" id="ARBA00022670"/>
    </source>
</evidence>
<evidence type="ECO:0000259" key="6">
    <source>
        <dbReference type="PROSITE" id="PS50203"/>
    </source>
</evidence>
<dbReference type="Proteomes" id="UP000054007">
    <property type="component" value="Unassembled WGS sequence"/>
</dbReference>
<dbReference type="SUPFAM" id="SSF116846">
    <property type="entry name" value="MIT domain"/>
    <property type="match status" value="1"/>
</dbReference>